<comment type="caution">
    <text evidence="1">The sequence shown here is derived from an EMBL/GenBank/DDBJ whole genome shotgun (WGS) entry which is preliminary data.</text>
</comment>
<sequence>MIKALRENHRLESLDDMDLRNSCFTLKPGCYLELQLSKLYTNKIFRTRQACVDGQAVEEGRKSQDCYEAIGVKPWI</sequence>
<keyword evidence="2" id="KW-1185">Reference proteome</keyword>
<gene>
    <name evidence="1" type="ORF">NC653_008167</name>
</gene>
<dbReference type="AlphaFoldDB" id="A0AAD6R626"/>
<organism evidence="1 2">
    <name type="scientific">Populus alba x Populus x berolinensis</name>
    <dbReference type="NCBI Taxonomy" id="444605"/>
    <lineage>
        <taxon>Eukaryota</taxon>
        <taxon>Viridiplantae</taxon>
        <taxon>Streptophyta</taxon>
        <taxon>Embryophyta</taxon>
        <taxon>Tracheophyta</taxon>
        <taxon>Spermatophyta</taxon>
        <taxon>Magnoliopsida</taxon>
        <taxon>eudicotyledons</taxon>
        <taxon>Gunneridae</taxon>
        <taxon>Pentapetalae</taxon>
        <taxon>rosids</taxon>
        <taxon>fabids</taxon>
        <taxon>Malpighiales</taxon>
        <taxon>Salicaceae</taxon>
        <taxon>Saliceae</taxon>
        <taxon>Populus</taxon>
    </lineage>
</organism>
<evidence type="ECO:0000313" key="2">
    <source>
        <dbReference type="Proteomes" id="UP001164929"/>
    </source>
</evidence>
<accession>A0AAD6R626</accession>
<dbReference type="EMBL" id="JAQIZT010000003">
    <property type="protein sequence ID" value="KAJ7002868.1"/>
    <property type="molecule type" value="Genomic_DNA"/>
</dbReference>
<dbReference type="Proteomes" id="UP001164929">
    <property type="component" value="Chromosome 3"/>
</dbReference>
<reference evidence="1" key="1">
    <citation type="journal article" date="2023" name="Mol. Ecol. Resour.">
        <title>Chromosome-level genome assembly of a triploid poplar Populus alba 'Berolinensis'.</title>
        <authorList>
            <person name="Chen S."/>
            <person name="Yu Y."/>
            <person name="Wang X."/>
            <person name="Wang S."/>
            <person name="Zhang T."/>
            <person name="Zhou Y."/>
            <person name="He R."/>
            <person name="Meng N."/>
            <person name="Wang Y."/>
            <person name="Liu W."/>
            <person name="Liu Z."/>
            <person name="Liu J."/>
            <person name="Guo Q."/>
            <person name="Huang H."/>
            <person name="Sederoff R.R."/>
            <person name="Wang G."/>
            <person name="Qu G."/>
            <person name="Chen S."/>
        </authorList>
    </citation>
    <scope>NUCLEOTIDE SEQUENCE</scope>
    <source>
        <strain evidence="1">SC-2020</strain>
    </source>
</reference>
<name>A0AAD6R626_9ROSI</name>
<evidence type="ECO:0000313" key="1">
    <source>
        <dbReference type="EMBL" id="KAJ7002868.1"/>
    </source>
</evidence>
<proteinExistence type="predicted"/>
<protein>
    <submittedName>
        <fullName evidence="1">Uncharacterized protein</fullName>
    </submittedName>
</protein>